<dbReference type="Gene3D" id="3.40.50.360">
    <property type="match status" value="1"/>
</dbReference>
<name>A0A163D5B3_9FLAO</name>
<evidence type="ECO:0000256" key="1">
    <source>
        <dbReference type="ARBA" id="ARBA00023002"/>
    </source>
</evidence>
<dbReference type="Pfam" id="PF02525">
    <property type="entry name" value="Flavodoxin_2"/>
    <property type="match status" value="1"/>
</dbReference>
<evidence type="ECO:0000259" key="2">
    <source>
        <dbReference type="Pfam" id="PF02525"/>
    </source>
</evidence>
<dbReference type="SUPFAM" id="SSF52218">
    <property type="entry name" value="Flavoproteins"/>
    <property type="match status" value="1"/>
</dbReference>
<feature type="domain" description="Flavodoxin-like fold" evidence="2">
    <location>
        <begin position="2"/>
        <end position="171"/>
    </location>
</feature>
<dbReference type="InterPro" id="IPR046980">
    <property type="entry name" value="KefG/KefF"/>
</dbReference>
<dbReference type="OrthoDB" id="652200at2"/>
<dbReference type="PANTHER" id="PTHR47307:SF1">
    <property type="entry name" value="GLUTATHIONE-REGULATED POTASSIUM-EFFLUX SYSTEM ANCILLARY PROTEIN KEFG"/>
    <property type="match status" value="1"/>
</dbReference>
<gene>
    <name evidence="3" type="ORF">AWE51_16825</name>
</gene>
<proteinExistence type="predicted"/>
<reference evidence="3 4" key="1">
    <citation type="submission" date="2016-01" db="EMBL/GenBank/DDBJ databases">
        <title>The draft genome sequence of Aquimarina sp. RZW4-3-2.</title>
        <authorList>
            <person name="Wang Y."/>
        </authorList>
    </citation>
    <scope>NUCLEOTIDE SEQUENCE [LARGE SCALE GENOMIC DNA]</scope>
    <source>
        <strain evidence="3 4">RZW4-3-2</strain>
    </source>
</reference>
<accession>A0A163D5B3</accession>
<sequence>MKNTLIIIAHPNYKNSTANKIIVDSLIDNIKNYDVHNLSELYPNFNIDVKKEQDALVKADHIIFQFPFYWYSVPPILKQWIDIVLTYGFAYGEGGDKLKGKSFIVSTTTGTPLEAYKSDGANKYTMEEFLYPIKQTAKLCLMNYIAPVYSHSMIAWKKEDQIQVRNKAKEHANRLLTLVS</sequence>
<evidence type="ECO:0000313" key="3">
    <source>
        <dbReference type="EMBL" id="KZS43007.1"/>
    </source>
</evidence>
<dbReference type="GO" id="GO:0010181">
    <property type="term" value="F:FMN binding"/>
    <property type="evidence" value="ECO:0007669"/>
    <property type="project" value="TreeGrafter"/>
</dbReference>
<keyword evidence="4" id="KW-1185">Reference proteome</keyword>
<dbReference type="InterPro" id="IPR029039">
    <property type="entry name" value="Flavoprotein-like_sf"/>
</dbReference>
<dbReference type="RefSeq" id="WP_066308437.1">
    <property type="nucleotide sequence ID" value="NZ_CANLSS010000002.1"/>
</dbReference>
<dbReference type="GO" id="GO:0009055">
    <property type="term" value="F:electron transfer activity"/>
    <property type="evidence" value="ECO:0007669"/>
    <property type="project" value="TreeGrafter"/>
</dbReference>
<evidence type="ECO:0000313" key="4">
    <source>
        <dbReference type="Proteomes" id="UP000076715"/>
    </source>
</evidence>
<keyword evidence="1" id="KW-0560">Oxidoreductase</keyword>
<dbReference type="AlphaFoldDB" id="A0A163D5B3"/>
<dbReference type="STRING" id="1642818.AWE51_16825"/>
<dbReference type="GO" id="GO:0003955">
    <property type="term" value="F:NAD(P)H dehydrogenase (quinone) activity"/>
    <property type="evidence" value="ECO:0007669"/>
    <property type="project" value="TreeGrafter"/>
</dbReference>
<dbReference type="Proteomes" id="UP000076715">
    <property type="component" value="Unassembled WGS sequence"/>
</dbReference>
<organism evidence="3 4">
    <name type="scientific">Aquimarina aggregata</name>
    <dbReference type="NCBI Taxonomy" id="1642818"/>
    <lineage>
        <taxon>Bacteria</taxon>
        <taxon>Pseudomonadati</taxon>
        <taxon>Bacteroidota</taxon>
        <taxon>Flavobacteriia</taxon>
        <taxon>Flavobacteriales</taxon>
        <taxon>Flavobacteriaceae</taxon>
        <taxon>Aquimarina</taxon>
    </lineage>
</organism>
<dbReference type="InterPro" id="IPR003680">
    <property type="entry name" value="Flavodoxin_fold"/>
</dbReference>
<dbReference type="EMBL" id="LQRT01000001">
    <property type="protein sequence ID" value="KZS43007.1"/>
    <property type="molecule type" value="Genomic_DNA"/>
</dbReference>
<comment type="caution">
    <text evidence="3">The sequence shown here is derived from an EMBL/GenBank/DDBJ whole genome shotgun (WGS) entry which is preliminary data.</text>
</comment>
<dbReference type="PANTHER" id="PTHR47307">
    <property type="entry name" value="GLUTATHIONE-REGULATED POTASSIUM-EFFLUX SYSTEM ANCILLARY PROTEIN KEFG"/>
    <property type="match status" value="1"/>
</dbReference>
<protein>
    <recommendedName>
        <fullName evidence="2">Flavodoxin-like fold domain-containing protein</fullName>
    </recommendedName>
</protein>